<dbReference type="Proteomes" id="UP000075613">
    <property type="component" value="Unassembled WGS sequence"/>
</dbReference>
<sequence length="66" mass="7093">MENAVYWNGRQVGIECAGRILWFASAPAHAIAAYGASHQQPAAQADTVVARNLAMPPSYDPLRVPD</sequence>
<protein>
    <submittedName>
        <fullName evidence="1">Uncharacterized protein</fullName>
    </submittedName>
</protein>
<dbReference type="RefSeq" id="WP_062128803.1">
    <property type="nucleotide sequence ID" value="NZ_LRBG01000011.1"/>
</dbReference>
<reference evidence="1 2" key="1">
    <citation type="journal article" date="2015" name="Int. J. Syst. Evol. Microbiol.">
        <title>Burkholderia monticola sp. nov., isolated from mountain soil.</title>
        <authorList>
            <person name="Baek I."/>
            <person name="Seo B."/>
            <person name="Lee I."/>
            <person name="Yi H."/>
            <person name="Chun J."/>
        </authorList>
    </citation>
    <scope>NUCLEOTIDE SEQUENCE [LARGE SCALE GENOMIC DNA]</scope>
    <source>
        <strain evidence="1 2">JC2948</strain>
    </source>
</reference>
<evidence type="ECO:0000313" key="1">
    <source>
        <dbReference type="EMBL" id="KXU87882.1"/>
    </source>
</evidence>
<evidence type="ECO:0000313" key="2">
    <source>
        <dbReference type="Proteomes" id="UP000075613"/>
    </source>
</evidence>
<dbReference type="AlphaFoldDB" id="A0A149PSB4"/>
<dbReference type="OrthoDB" id="9111870at2"/>
<organism evidence="1 2">
    <name type="scientific">Paraburkholderia monticola</name>
    <dbReference type="NCBI Taxonomy" id="1399968"/>
    <lineage>
        <taxon>Bacteria</taxon>
        <taxon>Pseudomonadati</taxon>
        <taxon>Pseudomonadota</taxon>
        <taxon>Betaproteobacteria</taxon>
        <taxon>Burkholderiales</taxon>
        <taxon>Burkholderiaceae</taxon>
        <taxon>Paraburkholderia</taxon>
    </lineage>
</organism>
<name>A0A149PSB4_9BURK</name>
<gene>
    <name evidence="1" type="ORF">CI15_14310</name>
</gene>
<dbReference type="EMBL" id="LRBG01000011">
    <property type="protein sequence ID" value="KXU87882.1"/>
    <property type="molecule type" value="Genomic_DNA"/>
</dbReference>
<accession>A0A149PSB4</accession>
<comment type="caution">
    <text evidence="1">The sequence shown here is derived from an EMBL/GenBank/DDBJ whole genome shotgun (WGS) entry which is preliminary data.</text>
</comment>
<keyword evidence="2" id="KW-1185">Reference proteome</keyword>
<proteinExistence type="predicted"/>